<dbReference type="PANTHER" id="PTHR21363:SF0">
    <property type="entry name" value="PREPHENATE DEHYDROGENASE [NADP(+)]"/>
    <property type="match status" value="1"/>
</dbReference>
<dbReference type="Pfam" id="PF20463">
    <property type="entry name" value="PDH_C"/>
    <property type="match status" value="1"/>
</dbReference>
<dbReference type="InterPro" id="IPR008927">
    <property type="entry name" value="6-PGluconate_DH-like_C_sf"/>
</dbReference>
<dbReference type="GO" id="GO:0008977">
    <property type="term" value="F:prephenate dehydrogenase (NAD+) activity"/>
    <property type="evidence" value="ECO:0007669"/>
    <property type="project" value="InterPro"/>
</dbReference>
<organism evidence="3 4">
    <name type="scientific">Geodia barretti</name>
    <name type="common">Barrett's horny sponge</name>
    <dbReference type="NCBI Taxonomy" id="519541"/>
    <lineage>
        <taxon>Eukaryota</taxon>
        <taxon>Metazoa</taxon>
        <taxon>Porifera</taxon>
        <taxon>Demospongiae</taxon>
        <taxon>Heteroscleromorpha</taxon>
        <taxon>Tetractinellida</taxon>
        <taxon>Astrophorina</taxon>
        <taxon>Geodiidae</taxon>
        <taxon>Geodia</taxon>
    </lineage>
</organism>
<dbReference type="GO" id="GO:0070403">
    <property type="term" value="F:NAD+ binding"/>
    <property type="evidence" value="ECO:0007669"/>
    <property type="project" value="InterPro"/>
</dbReference>
<feature type="domain" description="Prephenate/arogenate dehydrogenase" evidence="2">
    <location>
        <begin position="1"/>
        <end position="242"/>
    </location>
</feature>
<evidence type="ECO:0000313" key="4">
    <source>
        <dbReference type="Proteomes" id="UP001174909"/>
    </source>
</evidence>
<keyword evidence="1" id="KW-0560">Oxidoreductase</keyword>
<evidence type="ECO:0000256" key="1">
    <source>
        <dbReference type="ARBA" id="ARBA00023002"/>
    </source>
</evidence>
<dbReference type="Gene3D" id="1.10.3660.10">
    <property type="entry name" value="6-phosphogluconate dehydrogenase C-terminal like domain"/>
    <property type="match status" value="1"/>
</dbReference>
<keyword evidence="4" id="KW-1185">Reference proteome</keyword>
<dbReference type="InterPro" id="IPR003099">
    <property type="entry name" value="Prephen_DH"/>
</dbReference>
<dbReference type="AlphaFoldDB" id="A0AA35S5E0"/>
<dbReference type="SUPFAM" id="SSF51735">
    <property type="entry name" value="NAD(P)-binding Rossmann-fold domains"/>
    <property type="match status" value="1"/>
</dbReference>
<reference evidence="3" key="1">
    <citation type="submission" date="2023-03" db="EMBL/GenBank/DDBJ databases">
        <authorList>
            <person name="Steffen K."/>
            <person name="Cardenas P."/>
        </authorList>
    </citation>
    <scope>NUCLEOTIDE SEQUENCE</scope>
</reference>
<dbReference type="SUPFAM" id="SSF48179">
    <property type="entry name" value="6-phosphogluconate dehydrogenase C-terminal domain-like"/>
    <property type="match status" value="1"/>
</dbReference>
<dbReference type="PROSITE" id="PS51176">
    <property type="entry name" value="PDH_ADH"/>
    <property type="match status" value="1"/>
</dbReference>
<dbReference type="EMBL" id="CASHTH010002030">
    <property type="protein sequence ID" value="CAI8023765.1"/>
    <property type="molecule type" value="Genomic_DNA"/>
</dbReference>
<dbReference type="Pfam" id="PF02153">
    <property type="entry name" value="PDH_N"/>
    <property type="match status" value="1"/>
</dbReference>
<gene>
    <name evidence="3" type="ORF">GBAR_LOCUS13866</name>
</gene>
<protein>
    <submittedName>
        <fullName evidence="3">Prephenate dehydrogenase</fullName>
    </submittedName>
</protein>
<accession>A0AA35S5E0</accession>
<dbReference type="GO" id="GO:0006571">
    <property type="term" value="P:tyrosine biosynthetic process"/>
    <property type="evidence" value="ECO:0007669"/>
    <property type="project" value="InterPro"/>
</dbReference>
<dbReference type="InterPro" id="IPR046826">
    <property type="entry name" value="PDH_N"/>
</dbReference>
<dbReference type="Proteomes" id="UP001174909">
    <property type="component" value="Unassembled WGS sequence"/>
</dbReference>
<dbReference type="Gene3D" id="3.40.50.720">
    <property type="entry name" value="NAD(P)-binding Rossmann-like Domain"/>
    <property type="match status" value="1"/>
</dbReference>
<sequence length="286" mass="31386">MENRLLNAVEGADIVVLATPIVAMRELMEVMGPHLPEGCVVTDVGSSKKAVLQWADELLPDSVHFVGGHPMAGKETTGPESADPNLLKGKTYCIIPSAKADERAVAEISTMVEALEATPYYISSEEHDSFVAAVSHLPFLLSVALVGCTTSSANWDDLARVASSGYQDLTRLASGDTVMHRDICITNPEPIVSWIDTFIRELYEIRQLLADSDNLDSQAILDLFVEASKGRAQWMAGEYGPMARQYNPHSELPTFAQSMGDMFVGRRLLDAQRRLFRGSRDGDDRR</sequence>
<proteinExistence type="predicted"/>
<name>A0AA35S5E0_GEOBA</name>
<dbReference type="PANTHER" id="PTHR21363">
    <property type="entry name" value="PREPHENATE DEHYDROGENASE"/>
    <property type="match status" value="1"/>
</dbReference>
<comment type="caution">
    <text evidence="3">The sequence shown here is derived from an EMBL/GenBank/DDBJ whole genome shotgun (WGS) entry which is preliminary data.</text>
</comment>
<dbReference type="InterPro" id="IPR036291">
    <property type="entry name" value="NAD(P)-bd_dom_sf"/>
</dbReference>
<dbReference type="InterPro" id="IPR050812">
    <property type="entry name" value="Preph/Arog_dehydrog"/>
</dbReference>
<evidence type="ECO:0000259" key="2">
    <source>
        <dbReference type="PROSITE" id="PS51176"/>
    </source>
</evidence>
<evidence type="ECO:0000313" key="3">
    <source>
        <dbReference type="EMBL" id="CAI8023765.1"/>
    </source>
</evidence>
<dbReference type="InterPro" id="IPR046825">
    <property type="entry name" value="PDH_C"/>
</dbReference>
<dbReference type="GO" id="GO:0004665">
    <property type="term" value="F:prephenate dehydrogenase (NADP+) activity"/>
    <property type="evidence" value="ECO:0007669"/>
    <property type="project" value="InterPro"/>
</dbReference>